<sequence length="341" mass="38355">MLCIFVLLFLFSGSHECQVSFRGEGCLFKDYTLCEKNPDHKDFIPVDKFTIDCLPLRYQESHVVQCVQSLGKLVVLVTVTHISSNRPLFDINTNRPYPFAEYKGADVMRAGSGWLRKVHIYGTLQNGSCSGKDCSFSTVPSALKAEFTIRTAAHVVFDVDEARHTECTFFYNDGLDVEYCPTALTFSGAIRAVSDIQGDWCDLTFLVCDKCHPEMFAKLIEDNRELHEKVWSNYPPDSTDDHLNLAVIVSHPHGCSKKISVGRFRLREELKMHDHFTHYIYTTATCTGSSGAPVFILGKSRRWPWCSHPHAGNCEHDKTLNYSGVGSNDGHTGRVVQKSSI</sequence>
<reference evidence="2" key="1">
    <citation type="submission" date="2021-04" db="EMBL/GenBank/DDBJ databases">
        <authorList>
            <consortium name="Molecular Ecology Group"/>
        </authorList>
    </citation>
    <scope>NUCLEOTIDE SEQUENCE</scope>
</reference>
<dbReference type="AlphaFoldDB" id="A0A8S3ZLR5"/>
<dbReference type="OrthoDB" id="6045352at2759"/>
<protein>
    <submittedName>
        <fullName evidence="2">Uncharacterized protein</fullName>
    </submittedName>
</protein>
<evidence type="ECO:0000313" key="3">
    <source>
        <dbReference type="Proteomes" id="UP000678393"/>
    </source>
</evidence>
<dbReference type="EMBL" id="CAJHNH020003250">
    <property type="protein sequence ID" value="CAG5128888.1"/>
    <property type="molecule type" value="Genomic_DNA"/>
</dbReference>
<keyword evidence="3" id="KW-1185">Reference proteome</keyword>
<organism evidence="2 3">
    <name type="scientific">Candidula unifasciata</name>
    <dbReference type="NCBI Taxonomy" id="100452"/>
    <lineage>
        <taxon>Eukaryota</taxon>
        <taxon>Metazoa</taxon>
        <taxon>Spiralia</taxon>
        <taxon>Lophotrochozoa</taxon>
        <taxon>Mollusca</taxon>
        <taxon>Gastropoda</taxon>
        <taxon>Heterobranchia</taxon>
        <taxon>Euthyneura</taxon>
        <taxon>Panpulmonata</taxon>
        <taxon>Eupulmonata</taxon>
        <taxon>Stylommatophora</taxon>
        <taxon>Helicina</taxon>
        <taxon>Helicoidea</taxon>
        <taxon>Geomitridae</taxon>
        <taxon>Candidula</taxon>
    </lineage>
</organism>
<name>A0A8S3ZLR5_9EUPU</name>
<evidence type="ECO:0000256" key="1">
    <source>
        <dbReference type="SAM" id="SignalP"/>
    </source>
</evidence>
<dbReference type="Proteomes" id="UP000678393">
    <property type="component" value="Unassembled WGS sequence"/>
</dbReference>
<feature type="signal peptide" evidence="1">
    <location>
        <begin position="1"/>
        <end position="16"/>
    </location>
</feature>
<keyword evidence="1" id="KW-0732">Signal</keyword>
<gene>
    <name evidence="2" type="ORF">CUNI_LOCUS14446</name>
</gene>
<proteinExistence type="predicted"/>
<evidence type="ECO:0000313" key="2">
    <source>
        <dbReference type="EMBL" id="CAG5128888.1"/>
    </source>
</evidence>
<dbReference type="SUPFAM" id="SSF50494">
    <property type="entry name" value="Trypsin-like serine proteases"/>
    <property type="match status" value="1"/>
</dbReference>
<feature type="chain" id="PRO_5035804259" evidence="1">
    <location>
        <begin position="17"/>
        <end position="341"/>
    </location>
</feature>
<dbReference type="InterPro" id="IPR009003">
    <property type="entry name" value="Peptidase_S1_PA"/>
</dbReference>
<accession>A0A8S3ZLR5</accession>
<comment type="caution">
    <text evidence="2">The sequence shown here is derived from an EMBL/GenBank/DDBJ whole genome shotgun (WGS) entry which is preliminary data.</text>
</comment>